<reference evidence="2 3" key="1">
    <citation type="journal article" date="2004" name="Nature">
        <title>Genome sequence of Silicibacter pomeroyi reveals adaptations to the marine environment.</title>
        <authorList>
            <person name="Moran M.A."/>
            <person name="Buchan A."/>
            <person name="Gonzalez J.M."/>
            <person name="Heidelberg J.F."/>
            <person name="Whitman W.B."/>
            <person name="Kiene R.P."/>
            <person name="Henriksen J.R."/>
            <person name="King G.M."/>
            <person name="Belas R."/>
            <person name="Fuqua C."/>
            <person name="Brinkac L."/>
            <person name="Lewis M."/>
            <person name="Johri S."/>
            <person name="Weaver B."/>
            <person name="Pai G."/>
            <person name="Eisen J.A."/>
            <person name="Rahe E."/>
            <person name="Sheldon W.M."/>
            <person name="Ye W."/>
            <person name="Miller T.R."/>
            <person name="Carlton J."/>
            <person name="Rasko D.A."/>
            <person name="Paulsen I.T."/>
            <person name="Ren Q."/>
            <person name="Daugherty S.C."/>
            <person name="Deboy R.T."/>
            <person name="Dodson R.J."/>
            <person name="Durkin A.S."/>
            <person name="Madupu R."/>
            <person name="Nelson W.C."/>
            <person name="Sullivan S.A."/>
            <person name="Rosovitz M.J."/>
            <person name="Haft D.H."/>
            <person name="Selengut J."/>
            <person name="Ward N."/>
        </authorList>
    </citation>
    <scope>NUCLEOTIDE SEQUENCE [LARGE SCALE GENOMIC DNA]</scope>
    <source>
        <strain evidence="3">ATCC 700808 / DSM 15171 / DSS-3</strain>
        <plasmid evidence="3">Plasmid megaplasmid Spo</plasmid>
    </source>
</reference>
<evidence type="ECO:0000313" key="3">
    <source>
        <dbReference type="Proteomes" id="UP000001023"/>
    </source>
</evidence>
<dbReference type="EMBL" id="CP000032">
    <property type="protein sequence ID" value="AAV97483.1"/>
    <property type="molecule type" value="Genomic_DNA"/>
</dbReference>
<protein>
    <submittedName>
        <fullName evidence="2">Uncharacterized protein</fullName>
    </submittedName>
</protein>
<geneLocation type="plasmid" evidence="3">
    <name>megaplasmid Spo</name>
</geneLocation>
<keyword evidence="3" id="KW-1185">Reference proteome</keyword>
<organism evidence="2 3">
    <name type="scientific">Ruegeria pomeroyi (strain ATCC 700808 / DSM 15171 / DSS-3)</name>
    <name type="common">Silicibacter pomeroyi</name>
    <dbReference type="NCBI Taxonomy" id="246200"/>
    <lineage>
        <taxon>Bacteria</taxon>
        <taxon>Pseudomonadati</taxon>
        <taxon>Pseudomonadota</taxon>
        <taxon>Alphaproteobacteria</taxon>
        <taxon>Rhodobacterales</taxon>
        <taxon>Roseobacteraceae</taxon>
        <taxon>Ruegeria</taxon>
    </lineage>
</organism>
<dbReference type="KEGG" id="sil:SPOA0351"/>
<dbReference type="HOGENOM" id="CLU_2635866_0_0_5"/>
<evidence type="ECO:0000256" key="1">
    <source>
        <dbReference type="SAM" id="MobiDB-lite"/>
    </source>
</evidence>
<name>Q5LKN0_RUEPO</name>
<dbReference type="Proteomes" id="UP000001023">
    <property type="component" value="Plasmid megaplasmid"/>
</dbReference>
<keyword evidence="2" id="KW-0614">Plasmid</keyword>
<dbReference type="AlphaFoldDB" id="Q5LKN0"/>
<sequence>MGKGAALPRRLAAGGQAQGGYKAHHGPAQHGDAIAQGLSTQALGLAMISVDLRLAQVGNVELVHDLAGVQGRRRRVE</sequence>
<feature type="compositionally biased region" description="Low complexity" evidence="1">
    <location>
        <begin position="1"/>
        <end position="15"/>
    </location>
</feature>
<reference evidence="2 3" key="2">
    <citation type="journal article" date="2014" name="Stand. Genomic Sci.">
        <title>An updated genome annotation for the model marine bacterium Ruegeria pomeroyi DSS-3.</title>
        <authorList>
            <person name="Rivers A.R."/>
            <person name="Smith C.B."/>
            <person name="Moran M.A."/>
        </authorList>
    </citation>
    <scope>GENOME REANNOTATION</scope>
    <source>
        <strain evidence="3">ATCC 700808 / DSM 15171 / DSS-3</strain>
        <plasmid evidence="3">Plasmid megaplasmid Spo</plasmid>
    </source>
</reference>
<accession>Q5LKN0</accession>
<gene>
    <name evidence="2" type="ordered locus">SPOA0351</name>
</gene>
<proteinExistence type="predicted"/>
<dbReference type="PaxDb" id="246200-SPOA0351"/>
<evidence type="ECO:0000313" key="2">
    <source>
        <dbReference type="EMBL" id="AAV97483.1"/>
    </source>
</evidence>
<feature type="region of interest" description="Disordered" evidence="1">
    <location>
        <begin position="1"/>
        <end position="28"/>
    </location>
</feature>